<sequence>DILFTEFIPVVSESSIERERERQEREANGEGEREGERERNDWEEDELPEGYVLTALGDCVLVTRVSSTGTEYYGSIQVPRPTVILFVRETAEVWIGTSKGSIIIVPLGTTQP</sequence>
<gene>
    <name evidence="2" type="ORF">KIPB_013764</name>
</gene>
<evidence type="ECO:0000313" key="2">
    <source>
        <dbReference type="EMBL" id="GIQ90821.1"/>
    </source>
</evidence>
<reference evidence="2 3" key="1">
    <citation type="journal article" date="2018" name="PLoS ONE">
        <title>The draft genome of Kipferlia bialata reveals reductive genome evolution in fornicate parasites.</title>
        <authorList>
            <person name="Tanifuji G."/>
            <person name="Takabayashi S."/>
            <person name="Kume K."/>
            <person name="Takagi M."/>
            <person name="Nakayama T."/>
            <person name="Kamikawa R."/>
            <person name="Inagaki Y."/>
            <person name="Hashimoto T."/>
        </authorList>
    </citation>
    <scope>NUCLEOTIDE SEQUENCE [LARGE SCALE GENOMIC DNA]</scope>
    <source>
        <strain evidence="2">NY0173</strain>
    </source>
</reference>
<dbReference type="Proteomes" id="UP000265618">
    <property type="component" value="Unassembled WGS sequence"/>
</dbReference>
<keyword evidence="3" id="KW-1185">Reference proteome</keyword>
<accession>A0A9K3GQJ1</accession>
<dbReference type="AlphaFoldDB" id="A0A9K3GQJ1"/>
<dbReference type="EMBL" id="BDIP01006714">
    <property type="protein sequence ID" value="GIQ90821.1"/>
    <property type="molecule type" value="Genomic_DNA"/>
</dbReference>
<evidence type="ECO:0000313" key="3">
    <source>
        <dbReference type="Proteomes" id="UP000265618"/>
    </source>
</evidence>
<protein>
    <submittedName>
        <fullName evidence="2">Uncharacterized protein</fullName>
    </submittedName>
</protein>
<feature type="non-terminal residue" evidence="2">
    <location>
        <position position="112"/>
    </location>
</feature>
<evidence type="ECO:0000256" key="1">
    <source>
        <dbReference type="SAM" id="MobiDB-lite"/>
    </source>
</evidence>
<feature type="compositionally biased region" description="Basic and acidic residues" evidence="1">
    <location>
        <begin position="15"/>
        <end position="40"/>
    </location>
</feature>
<proteinExistence type="predicted"/>
<feature type="region of interest" description="Disordered" evidence="1">
    <location>
        <begin position="15"/>
        <end position="45"/>
    </location>
</feature>
<feature type="non-terminal residue" evidence="2">
    <location>
        <position position="1"/>
    </location>
</feature>
<name>A0A9K3GQJ1_9EUKA</name>
<comment type="caution">
    <text evidence="2">The sequence shown here is derived from an EMBL/GenBank/DDBJ whole genome shotgun (WGS) entry which is preliminary data.</text>
</comment>
<organism evidence="2 3">
    <name type="scientific">Kipferlia bialata</name>
    <dbReference type="NCBI Taxonomy" id="797122"/>
    <lineage>
        <taxon>Eukaryota</taxon>
        <taxon>Metamonada</taxon>
        <taxon>Carpediemonas-like organisms</taxon>
        <taxon>Kipferlia</taxon>
    </lineage>
</organism>